<dbReference type="Proteomes" id="UP000054166">
    <property type="component" value="Unassembled WGS sequence"/>
</dbReference>
<feature type="domain" description="DNA/RNA-binding" evidence="2">
    <location>
        <begin position="112"/>
        <end position="202"/>
    </location>
</feature>
<dbReference type="HOGENOM" id="CLU_940454_0_0_1"/>
<dbReference type="InParanoid" id="A0A0C3F0I6"/>
<dbReference type="InterPro" id="IPR045153">
    <property type="entry name" value="Est1/Ebs1-like"/>
</dbReference>
<dbReference type="GO" id="GO:0070034">
    <property type="term" value="F:telomerase RNA binding"/>
    <property type="evidence" value="ECO:0007669"/>
    <property type="project" value="TreeGrafter"/>
</dbReference>
<proteinExistence type="predicted"/>
<dbReference type="GO" id="GO:0005697">
    <property type="term" value="C:telomerase holoenzyme complex"/>
    <property type="evidence" value="ECO:0007669"/>
    <property type="project" value="TreeGrafter"/>
</dbReference>
<evidence type="ECO:0000259" key="2">
    <source>
        <dbReference type="Pfam" id="PF10373"/>
    </source>
</evidence>
<sequence>MLPLTRASLSNAGWLGALGSFTRYFMAVATVVTSSQIPGPEELTVVSAVLSVSPSSLSSANHVSNVSAKSSLASEKPVARIDDSPSPCIGLAAAKLLDVEPEMDGDRKRLLHHHLGLLSREKGGELRAVYHFVKSLTTLHSFSTSRESILPIWSSGAQQSRLSNPSTRAADLFVLLQGMLFTNIQLDDLIGTLACFLERLEMEGKGVEEHEWIMTSIVRRAGGFGGTKEGMHTNSSGVKVMVKRATTIAEDEDPKMDVNDSAELKLTMAAQASPATSEADEAASAMVASSPASCTS</sequence>
<dbReference type="EMBL" id="KN833017">
    <property type="protein sequence ID" value="KIM78305.1"/>
    <property type="molecule type" value="Genomic_DNA"/>
</dbReference>
<dbReference type="AlphaFoldDB" id="A0A0C3F0I6"/>
<keyword evidence="4" id="KW-1185">Reference proteome</keyword>
<dbReference type="SUPFAM" id="SSF48452">
    <property type="entry name" value="TPR-like"/>
    <property type="match status" value="1"/>
</dbReference>
<dbReference type="GO" id="GO:0042162">
    <property type="term" value="F:telomeric DNA binding"/>
    <property type="evidence" value="ECO:0007669"/>
    <property type="project" value="TreeGrafter"/>
</dbReference>
<feature type="region of interest" description="Disordered" evidence="1">
    <location>
        <begin position="270"/>
        <end position="296"/>
    </location>
</feature>
<evidence type="ECO:0000313" key="4">
    <source>
        <dbReference type="Proteomes" id="UP000054166"/>
    </source>
</evidence>
<dbReference type="PANTHER" id="PTHR15696">
    <property type="entry name" value="SMG-7 SUPPRESSOR WITH MORPHOLOGICAL EFFECT ON GENITALIA PROTEIN 7"/>
    <property type="match status" value="1"/>
</dbReference>
<dbReference type="STRING" id="765440.A0A0C3F0I6"/>
<dbReference type="InterPro" id="IPR018834">
    <property type="entry name" value="DNA/RNA-bd_Est1-type"/>
</dbReference>
<reference evidence="4" key="2">
    <citation type="submission" date="2015-01" db="EMBL/GenBank/DDBJ databases">
        <title>Evolutionary Origins and Diversification of the Mycorrhizal Mutualists.</title>
        <authorList>
            <consortium name="DOE Joint Genome Institute"/>
            <consortium name="Mycorrhizal Genomics Consortium"/>
            <person name="Kohler A."/>
            <person name="Kuo A."/>
            <person name="Nagy L.G."/>
            <person name="Floudas D."/>
            <person name="Copeland A."/>
            <person name="Barry K.W."/>
            <person name="Cichocki N."/>
            <person name="Veneault-Fourrey C."/>
            <person name="LaButti K."/>
            <person name="Lindquist E.A."/>
            <person name="Lipzen A."/>
            <person name="Lundell T."/>
            <person name="Morin E."/>
            <person name="Murat C."/>
            <person name="Riley R."/>
            <person name="Ohm R."/>
            <person name="Sun H."/>
            <person name="Tunlid A."/>
            <person name="Henrissat B."/>
            <person name="Grigoriev I.V."/>
            <person name="Hibbett D.S."/>
            <person name="Martin F."/>
        </authorList>
    </citation>
    <scope>NUCLEOTIDE SEQUENCE [LARGE SCALE GENOMIC DNA]</scope>
    <source>
        <strain evidence="4">F 1598</strain>
    </source>
</reference>
<evidence type="ECO:0000256" key="1">
    <source>
        <dbReference type="SAM" id="MobiDB-lite"/>
    </source>
</evidence>
<name>A0A0C3F0I6_PILCF</name>
<protein>
    <recommendedName>
        <fullName evidence="2">DNA/RNA-binding domain-containing protein</fullName>
    </recommendedName>
</protein>
<dbReference type="Pfam" id="PF10373">
    <property type="entry name" value="EST1_DNA_bind"/>
    <property type="match status" value="1"/>
</dbReference>
<dbReference type="InterPro" id="IPR011990">
    <property type="entry name" value="TPR-like_helical_dom_sf"/>
</dbReference>
<gene>
    <name evidence="3" type="ORF">PILCRDRAFT_11293</name>
</gene>
<feature type="compositionally biased region" description="Low complexity" evidence="1">
    <location>
        <begin position="282"/>
        <end position="296"/>
    </location>
</feature>
<dbReference type="OrthoDB" id="3251624at2759"/>
<evidence type="ECO:0000313" key="3">
    <source>
        <dbReference type="EMBL" id="KIM78305.1"/>
    </source>
</evidence>
<dbReference type="PANTHER" id="PTHR15696:SF0">
    <property type="entry name" value="TELOMERASE-BINDING PROTEIN EST1A"/>
    <property type="match status" value="1"/>
</dbReference>
<dbReference type="Gene3D" id="1.25.40.10">
    <property type="entry name" value="Tetratricopeptide repeat domain"/>
    <property type="match status" value="1"/>
</dbReference>
<dbReference type="GO" id="GO:0000184">
    <property type="term" value="P:nuclear-transcribed mRNA catabolic process, nonsense-mediated decay"/>
    <property type="evidence" value="ECO:0007669"/>
    <property type="project" value="TreeGrafter"/>
</dbReference>
<reference evidence="3 4" key="1">
    <citation type="submission" date="2014-04" db="EMBL/GenBank/DDBJ databases">
        <authorList>
            <consortium name="DOE Joint Genome Institute"/>
            <person name="Kuo A."/>
            <person name="Tarkka M."/>
            <person name="Buscot F."/>
            <person name="Kohler A."/>
            <person name="Nagy L.G."/>
            <person name="Floudas D."/>
            <person name="Copeland A."/>
            <person name="Barry K.W."/>
            <person name="Cichocki N."/>
            <person name="Veneault-Fourrey C."/>
            <person name="LaButti K."/>
            <person name="Lindquist E.A."/>
            <person name="Lipzen A."/>
            <person name="Lundell T."/>
            <person name="Morin E."/>
            <person name="Murat C."/>
            <person name="Sun H."/>
            <person name="Tunlid A."/>
            <person name="Henrissat B."/>
            <person name="Grigoriev I.V."/>
            <person name="Hibbett D.S."/>
            <person name="Martin F."/>
            <person name="Nordberg H.P."/>
            <person name="Cantor M.N."/>
            <person name="Hua S.X."/>
        </authorList>
    </citation>
    <scope>NUCLEOTIDE SEQUENCE [LARGE SCALE GENOMIC DNA]</scope>
    <source>
        <strain evidence="3 4">F 1598</strain>
    </source>
</reference>
<organism evidence="3 4">
    <name type="scientific">Piloderma croceum (strain F 1598)</name>
    <dbReference type="NCBI Taxonomy" id="765440"/>
    <lineage>
        <taxon>Eukaryota</taxon>
        <taxon>Fungi</taxon>
        <taxon>Dikarya</taxon>
        <taxon>Basidiomycota</taxon>
        <taxon>Agaricomycotina</taxon>
        <taxon>Agaricomycetes</taxon>
        <taxon>Agaricomycetidae</taxon>
        <taxon>Atheliales</taxon>
        <taxon>Atheliaceae</taxon>
        <taxon>Piloderma</taxon>
    </lineage>
</organism>
<accession>A0A0C3F0I6</accession>